<sequence length="235" mass="27132">MSKRSDILEDPFNAKLSSQSSGLIYTEELGWIDLGHARGADIVDLLQKFRTGESGSKDTYRIRYNQMMFIGHRSIGTGRFVEWEIKRGRTNSEIESIALAMMMHTSYNFEYWQTHFSWFTDSGYSAEDLISNLLGFYYAISSKNYLLNLKTVSQEAAFRRWDYYGSLGQHKNKSFLPLLFPDPQISGIKHQPYFGKLPVWMQRIIPFTDVQSSIAYPVNKNGMSLSFFAPKHVKV</sequence>
<protein>
    <submittedName>
        <fullName evidence="1">DUF4056 domain-containing protein</fullName>
    </submittedName>
</protein>
<dbReference type="Pfam" id="PF13265">
    <property type="entry name" value="DUF4056"/>
    <property type="match status" value="1"/>
</dbReference>
<proteinExistence type="predicted"/>
<gene>
    <name evidence="1" type="ORF">FJU30_04970</name>
</gene>
<reference evidence="1 2" key="1">
    <citation type="submission" date="2019-09" db="EMBL/GenBank/DDBJ databases">
        <authorList>
            <person name="Li Y."/>
        </authorList>
    </citation>
    <scope>NUCLEOTIDE SEQUENCE [LARGE SCALE GENOMIC DNA]</scope>
    <source>
        <strain evidence="1 2">L3-3HA</strain>
    </source>
</reference>
<dbReference type="RefSeq" id="WP_150433890.1">
    <property type="nucleotide sequence ID" value="NZ_VYKJ01000002.1"/>
</dbReference>
<dbReference type="AlphaFoldDB" id="A0A5J5G3G4"/>
<organism evidence="1 2">
    <name type="scientific">Affinibrenneria salicis</name>
    <dbReference type="NCBI Taxonomy" id="2590031"/>
    <lineage>
        <taxon>Bacteria</taxon>
        <taxon>Pseudomonadati</taxon>
        <taxon>Pseudomonadota</taxon>
        <taxon>Gammaproteobacteria</taxon>
        <taxon>Enterobacterales</taxon>
        <taxon>Pectobacteriaceae</taxon>
        <taxon>Affinibrenneria</taxon>
    </lineage>
</organism>
<dbReference type="Proteomes" id="UP000335415">
    <property type="component" value="Unassembled WGS sequence"/>
</dbReference>
<evidence type="ECO:0000313" key="2">
    <source>
        <dbReference type="Proteomes" id="UP000335415"/>
    </source>
</evidence>
<dbReference type="InterPro" id="IPR025130">
    <property type="entry name" value="DUF4056"/>
</dbReference>
<dbReference type="OrthoDB" id="6629090at2"/>
<name>A0A5J5G3G4_9GAMM</name>
<dbReference type="EMBL" id="VYKJ01000002">
    <property type="protein sequence ID" value="KAA9001647.1"/>
    <property type="molecule type" value="Genomic_DNA"/>
</dbReference>
<keyword evidence="2" id="KW-1185">Reference proteome</keyword>
<evidence type="ECO:0000313" key="1">
    <source>
        <dbReference type="EMBL" id="KAA9001647.1"/>
    </source>
</evidence>
<comment type="caution">
    <text evidence="1">The sequence shown here is derived from an EMBL/GenBank/DDBJ whole genome shotgun (WGS) entry which is preliminary data.</text>
</comment>
<accession>A0A5J5G3G4</accession>